<dbReference type="Proteomes" id="UP001054902">
    <property type="component" value="Unassembled WGS sequence"/>
</dbReference>
<feature type="region of interest" description="Disordered" evidence="1">
    <location>
        <begin position="701"/>
        <end position="738"/>
    </location>
</feature>
<sequence length="770" mass="85824">MKLLSIAVLLSSLIQISTAEEESFILRHHRNSIKKDFIYSCIKAIDSFDKDDAIITQHEITSFLEEYCIDSKICAKEYETAFQALNPFIQIAFARFVCDADVSCRDNVNQETFGYQVDDRYSPEFESRVDGFCNALYTLGEEYHGGHIKNDYGTYEPTPSPVSEWEYFTPTGAPLVEFDIENCKSYSQEWEFDVLVNQECTSAMQLMNEGKITCESTCPENCEYCNLCLEQHLNCTNKDESDEVTGSPITLSPTMAPTLRPSLTSSNIPTMSTESPSISPTFTEEYQVDFAYIIGLVNDLSENDDSILNELSLAIQQVLLQNMQISYTNSRRLVKLHPDLNNAIQHFQNQDVACPDTFESQYCKRMISQVTLLVNPDTHSLDSVETSVRSSMEASMGNGNFLSFVENEQVKEVQYLQWIDDSILNRTTSTSLGDEGKAGIAVASAIIVLATLFVASRRKQPVDEHGHSQEESIMEEVANELFTKNLNMDLDSLEEGQESNLLQAKSIFVGDMMNQESKSLFAGSMSDFVKQSMISESFCESNSSVYTDDVNITIDTGGGWNAVGATANAFDEVSSVSDSDASRLDSSYEVDEENGSGTPIGNSKTIVDFISGPWQHAESLSSISGPSPHSRESKETLETKKMPLKEDIMMPDDISNSSSRHSTIEDRPVLDTPERLKKGWKGKVSLFRKDDSDERFTRSLALQEDSSVSRSNYSIMSSEDDESGWSTTSDSLASKNNISVDDEIGNLIEANDWKGLIDTSLVKDYDDHSA</sequence>
<feature type="compositionally biased region" description="Polar residues" evidence="1">
    <location>
        <begin position="724"/>
        <end position="738"/>
    </location>
</feature>
<keyword evidence="2" id="KW-0732">Signal</keyword>
<comment type="caution">
    <text evidence="3">The sequence shown here is derived from an EMBL/GenBank/DDBJ whole genome shotgun (WGS) entry which is preliminary data.</text>
</comment>
<organism evidence="3 4">
    <name type="scientific">Chaetoceros tenuissimus</name>
    <dbReference type="NCBI Taxonomy" id="426638"/>
    <lineage>
        <taxon>Eukaryota</taxon>
        <taxon>Sar</taxon>
        <taxon>Stramenopiles</taxon>
        <taxon>Ochrophyta</taxon>
        <taxon>Bacillariophyta</taxon>
        <taxon>Coscinodiscophyceae</taxon>
        <taxon>Chaetocerotophycidae</taxon>
        <taxon>Chaetocerotales</taxon>
        <taxon>Chaetocerotaceae</taxon>
        <taxon>Chaetoceros</taxon>
    </lineage>
</organism>
<dbReference type="AlphaFoldDB" id="A0AAD3CF83"/>
<gene>
    <name evidence="3" type="ORF">CTEN210_00272</name>
</gene>
<reference evidence="3 4" key="1">
    <citation type="journal article" date="2021" name="Sci. Rep.">
        <title>The genome of the diatom Chaetoceros tenuissimus carries an ancient integrated fragment of an extant virus.</title>
        <authorList>
            <person name="Hongo Y."/>
            <person name="Kimura K."/>
            <person name="Takaki Y."/>
            <person name="Yoshida Y."/>
            <person name="Baba S."/>
            <person name="Kobayashi G."/>
            <person name="Nagasaki K."/>
            <person name="Hano T."/>
            <person name="Tomaru Y."/>
        </authorList>
    </citation>
    <scope>NUCLEOTIDE SEQUENCE [LARGE SCALE GENOMIC DNA]</scope>
    <source>
        <strain evidence="3 4">NIES-3715</strain>
    </source>
</reference>
<proteinExistence type="predicted"/>
<keyword evidence="4" id="KW-1185">Reference proteome</keyword>
<feature type="compositionally biased region" description="Low complexity" evidence="1">
    <location>
        <begin position="575"/>
        <end position="587"/>
    </location>
</feature>
<feature type="compositionally biased region" description="Polar residues" evidence="1">
    <location>
        <begin position="704"/>
        <end position="717"/>
    </location>
</feature>
<feature type="signal peptide" evidence="2">
    <location>
        <begin position="1"/>
        <end position="19"/>
    </location>
</feature>
<evidence type="ECO:0000313" key="4">
    <source>
        <dbReference type="Proteomes" id="UP001054902"/>
    </source>
</evidence>
<feature type="compositionally biased region" description="Low complexity" evidence="1">
    <location>
        <begin position="619"/>
        <end position="628"/>
    </location>
</feature>
<accession>A0AAD3CF83</accession>
<evidence type="ECO:0000313" key="3">
    <source>
        <dbReference type="EMBL" id="GFH43799.1"/>
    </source>
</evidence>
<feature type="region of interest" description="Disordered" evidence="1">
    <location>
        <begin position="575"/>
        <end position="603"/>
    </location>
</feature>
<protein>
    <submittedName>
        <fullName evidence="3">Uncharacterized protein</fullName>
    </submittedName>
</protein>
<feature type="chain" id="PRO_5042181688" evidence="2">
    <location>
        <begin position="20"/>
        <end position="770"/>
    </location>
</feature>
<feature type="region of interest" description="Disordered" evidence="1">
    <location>
        <begin position="617"/>
        <end position="670"/>
    </location>
</feature>
<feature type="compositionally biased region" description="Basic and acidic residues" evidence="1">
    <location>
        <begin position="629"/>
        <end position="648"/>
    </location>
</feature>
<dbReference type="EMBL" id="BLLK01000019">
    <property type="protein sequence ID" value="GFH43799.1"/>
    <property type="molecule type" value="Genomic_DNA"/>
</dbReference>
<evidence type="ECO:0000256" key="2">
    <source>
        <dbReference type="SAM" id="SignalP"/>
    </source>
</evidence>
<evidence type="ECO:0000256" key="1">
    <source>
        <dbReference type="SAM" id="MobiDB-lite"/>
    </source>
</evidence>
<name>A0AAD3CF83_9STRA</name>